<feature type="transmembrane region" description="Helical" evidence="1">
    <location>
        <begin position="464"/>
        <end position="488"/>
    </location>
</feature>
<gene>
    <name evidence="2" type="ORF">K5V21_04560</name>
</gene>
<feature type="transmembrane region" description="Helical" evidence="1">
    <location>
        <begin position="57"/>
        <end position="78"/>
    </location>
</feature>
<keyword evidence="1" id="KW-1133">Transmembrane helix</keyword>
<keyword evidence="1" id="KW-0812">Transmembrane</keyword>
<dbReference type="RefSeq" id="WP_204595598.1">
    <property type="nucleotide sequence ID" value="NZ_JAFBDA010000014.1"/>
</dbReference>
<comment type="caution">
    <text evidence="2">The sequence shown here is derived from an EMBL/GenBank/DDBJ whole genome shotgun (WGS) entry which is preliminary data.</text>
</comment>
<feature type="transmembrane region" description="Helical" evidence="1">
    <location>
        <begin position="395"/>
        <end position="420"/>
    </location>
</feature>
<dbReference type="Pfam" id="PF16962">
    <property type="entry name" value="ABC_export"/>
    <property type="match status" value="1"/>
</dbReference>
<dbReference type="Proteomes" id="UP001299068">
    <property type="component" value="Unassembled WGS sequence"/>
</dbReference>
<feature type="transmembrane region" description="Helical" evidence="1">
    <location>
        <begin position="329"/>
        <end position="349"/>
    </location>
</feature>
<dbReference type="InterPro" id="IPR031584">
    <property type="entry name" value="Put_ABC_export"/>
</dbReference>
<protein>
    <submittedName>
        <fullName evidence="2">ABC exporter domain-containing protein</fullName>
    </submittedName>
</protein>
<feature type="transmembrane region" description="Helical" evidence="1">
    <location>
        <begin position="177"/>
        <end position="195"/>
    </location>
</feature>
<proteinExistence type="predicted"/>
<evidence type="ECO:0000313" key="3">
    <source>
        <dbReference type="Proteomes" id="UP001299068"/>
    </source>
</evidence>
<name>A0ABS7KV86_CLOSR</name>
<dbReference type="EMBL" id="JAIKTU010000003">
    <property type="protein sequence ID" value="MBY0754725.1"/>
    <property type="molecule type" value="Genomic_DNA"/>
</dbReference>
<feature type="transmembrane region" description="Helical" evidence="1">
    <location>
        <begin position="142"/>
        <end position="165"/>
    </location>
</feature>
<feature type="transmembrane region" description="Helical" evidence="1">
    <location>
        <begin position="355"/>
        <end position="375"/>
    </location>
</feature>
<feature type="transmembrane region" description="Helical" evidence="1">
    <location>
        <begin position="234"/>
        <end position="257"/>
    </location>
</feature>
<evidence type="ECO:0000313" key="2">
    <source>
        <dbReference type="EMBL" id="MBY0754725.1"/>
    </source>
</evidence>
<evidence type="ECO:0000256" key="1">
    <source>
        <dbReference type="SAM" id="Phobius"/>
    </source>
</evidence>
<sequence length="524" mass="59398">MSPFLYLAKRNFINYFKSFKSKPSKVIPYIFFIIILGFSFSSVFLGEKNTTFTDSKIFTGIVTIVSLLLILISIYSGITRKSFSYSMADVNLIFTSEISPTKVLLYGFLKEIGYVFIFGLFLIFQIPMLIDKFGITAQGIFILFMLIILISITTSALSLMIYGIFTHFPKGKQIAKNIFISIIILVFVYFALTIYKQRGNLFNSILNLSNDNFWNLVPLVGFCKMIGESIFSGFSISMLLSIIGLIASSSLFVIVLCKLNLDFYEDVLSSAETREAAMSYKNSGYDVKQLDYSKFKYKPWTRKNITDNYSSEFSKAIFRRQLLEYKKTGFYFLNLMTLILILGAIFFAKVVKGDIFIFLCIIVYILVLSVSASKWSLEFNTPTIFLIPDSSVRKLFYSTLTSIIKVSIDGVIVFLLIGALLRTNPIEIILCIITYISFGFLTTYGGVFNYKIFDRVSNQVTKSLVMFFSIFVYIAPAILIGAFIGIKLSFLGHYAIYAGVIIYNLIASIILMNLSKSIFDTIEL</sequence>
<keyword evidence="3" id="KW-1185">Reference proteome</keyword>
<feature type="transmembrane region" description="Helical" evidence="1">
    <location>
        <begin position="26"/>
        <end position="45"/>
    </location>
</feature>
<feature type="transmembrane region" description="Helical" evidence="1">
    <location>
        <begin position="426"/>
        <end position="452"/>
    </location>
</feature>
<keyword evidence="1" id="KW-0472">Membrane</keyword>
<organism evidence="2 3">
    <name type="scientific">Clostridium sardiniense</name>
    <name type="common">Clostridium absonum</name>
    <dbReference type="NCBI Taxonomy" id="29369"/>
    <lineage>
        <taxon>Bacteria</taxon>
        <taxon>Bacillati</taxon>
        <taxon>Bacillota</taxon>
        <taxon>Clostridia</taxon>
        <taxon>Eubacteriales</taxon>
        <taxon>Clostridiaceae</taxon>
        <taxon>Clostridium</taxon>
    </lineage>
</organism>
<feature type="transmembrane region" description="Helical" evidence="1">
    <location>
        <begin position="112"/>
        <end position="130"/>
    </location>
</feature>
<feature type="transmembrane region" description="Helical" evidence="1">
    <location>
        <begin position="494"/>
        <end position="514"/>
    </location>
</feature>
<accession>A0ABS7KV86</accession>
<reference evidence="2 3" key="1">
    <citation type="journal article" date="2021" name="Cell Host Microbe">
        <title>in vivo commensal control of Clostridioides difficile virulence.</title>
        <authorList>
            <person name="Girinathan B.P."/>
            <person name="Dibenedetto N."/>
            <person name="Worley J.N."/>
            <person name="Peltier J."/>
            <person name="Arrieta-Ortiz M.L."/>
            <person name="Rupa Christinal Immanuel S."/>
            <person name="Lavin R."/>
            <person name="Delaney M.L."/>
            <person name="Cummins C."/>
            <person name="Hoffmann M."/>
            <person name="Luo Y."/>
            <person name="Gonzalez-Escalona N."/>
            <person name="Allard M."/>
            <person name="Onderdonk A.B."/>
            <person name="Gerber G.K."/>
            <person name="Sonenshein A.L."/>
            <person name="Baliga N."/>
            <person name="Dupuy B."/>
            <person name="Bry L."/>
        </authorList>
    </citation>
    <scope>NUCLEOTIDE SEQUENCE [LARGE SCALE GENOMIC DNA]</scope>
    <source>
        <strain evidence="2 3">DSM 599</strain>
    </source>
</reference>